<dbReference type="GO" id="GO:0004497">
    <property type="term" value="F:monooxygenase activity"/>
    <property type="evidence" value="ECO:0007669"/>
    <property type="project" value="UniProtKB-KW"/>
</dbReference>
<proteinExistence type="predicted"/>
<dbReference type="InterPro" id="IPR002938">
    <property type="entry name" value="FAD-bd"/>
</dbReference>
<sequence length="434" mass="46576">MVVDPPSRRRDAGHDVTDATFVPRLTGRHPDAVSRPRRLVECGVGRNGARWRADRRADFGEELIVRGAGIRVLIVGGGVAGLAAWHALRDWGATVDLVERTSGAADSGAGIYLTGNATRALGVLGLWEPVADVAVPIGRQRSANQRARRLFDIDVTALWDGVGPCVSLPRAALHRAMLAGVGDAPIRWGRQPVAVVREGERVAVEFDDGAAERYDLVIGADGVNSAVRRLAFDGTGTRSLGQYAYRWLAPRVDDDPVWSVLLGRGIQFLTIPVSSDQTYCYYNDGAVADRPGWRGDLRATFPAPVAAMVDALDADGSTLHAGPNQEVVLDSWSRGPVLLVGDAAHATSPNMAQGAAMALEDAIVLADALTTAGTVAEALRAYEARRRPRTDWVLGQTHRRDRAAGLAPVLRDAVMRHLGEKMFRANYGPLFAQP</sequence>
<dbReference type="InterPro" id="IPR036188">
    <property type="entry name" value="FAD/NAD-bd_sf"/>
</dbReference>
<dbReference type="Gene3D" id="3.50.50.60">
    <property type="entry name" value="FAD/NAD(P)-binding domain"/>
    <property type="match status" value="1"/>
</dbReference>
<dbReference type="OrthoDB" id="3212532at2"/>
<gene>
    <name evidence="4" type="ORF">D7193_04160</name>
</gene>
<accession>A0A3B0AB04</accession>
<reference evidence="4 5" key="1">
    <citation type="journal article" date="2015" name="Int. J. Syst. Evol. Microbiol.">
        <title>Micromonospora costi sp. nov., isolated from a leaf of Costus speciosus.</title>
        <authorList>
            <person name="Thawai C."/>
        </authorList>
    </citation>
    <scope>NUCLEOTIDE SEQUENCE [LARGE SCALE GENOMIC DNA]</scope>
    <source>
        <strain evidence="4 5">CS1-12</strain>
    </source>
</reference>
<dbReference type="PANTHER" id="PTHR13789">
    <property type="entry name" value="MONOOXYGENASE"/>
    <property type="match status" value="1"/>
</dbReference>
<evidence type="ECO:0000256" key="2">
    <source>
        <dbReference type="ARBA" id="ARBA00023033"/>
    </source>
</evidence>
<name>A0A3B0AB04_9ACTN</name>
<dbReference type="PRINTS" id="PR00420">
    <property type="entry name" value="RNGMNOXGNASE"/>
</dbReference>
<dbReference type="EMBL" id="RBAN01000001">
    <property type="protein sequence ID" value="RKN57822.1"/>
    <property type="molecule type" value="Genomic_DNA"/>
</dbReference>
<dbReference type="GO" id="GO:0071949">
    <property type="term" value="F:FAD binding"/>
    <property type="evidence" value="ECO:0007669"/>
    <property type="project" value="InterPro"/>
</dbReference>
<evidence type="ECO:0000313" key="5">
    <source>
        <dbReference type="Proteomes" id="UP000279968"/>
    </source>
</evidence>
<organism evidence="4 5">
    <name type="scientific">Micromonospora costi</name>
    <dbReference type="NCBI Taxonomy" id="1530042"/>
    <lineage>
        <taxon>Bacteria</taxon>
        <taxon>Bacillati</taxon>
        <taxon>Actinomycetota</taxon>
        <taxon>Actinomycetes</taxon>
        <taxon>Micromonosporales</taxon>
        <taxon>Micromonosporaceae</taxon>
        <taxon>Micromonospora</taxon>
    </lineage>
</organism>
<dbReference type="PANTHER" id="PTHR13789:SF309">
    <property type="entry name" value="PUTATIVE (AFU_ORTHOLOGUE AFUA_6G14510)-RELATED"/>
    <property type="match status" value="1"/>
</dbReference>
<evidence type="ECO:0000313" key="4">
    <source>
        <dbReference type="EMBL" id="RKN57822.1"/>
    </source>
</evidence>
<keyword evidence="5" id="KW-1185">Reference proteome</keyword>
<dbReference type="AlphaFoldDB" id="A0A3B0AB04"/>
<keyword evidence="2" id="KW-0503">Monooxygenase</keyword>
<feature type="domain" description="FAD-binding" evidence="3">
    <location>
        <begin position="71"/>
        <end position="391"/>
    </location>
</feature>
<dbReference type="SUPFAM" id="SSF51905">
    <property type="entry name" value="FAD/NAD(P)-binding domain"/>
    <property type="match status" value="1"/>
</dbReference>
<dbReference type="Pfam" id="PF01494">
    <property type="entry name" value="FAD_binding_3"/>
    <property type="match status" value="1"/>
</dbReference>
<dbReference type="InterPro" id="IPR050493">
    <property type="entry name" value="FAD-dep_Monooxygenase_BioMet"/>
</dbReference>
<dbReference type="Proteomes" id="UP000279968">
    <property type="component" value="Unassembled WGS sequence"/>
</dbReference>
<keyword evidence="1" id="KW-0560">Oxidoreductase</keyword>
<comment type="caution">
    <text evidence="4">The sequence shown here is derived from an EMBL/GenBank/DDBJ whole genome shotgun (WGS) entry which is preliminary data.</text>
</comment>
<evidence type="ECO:0000256" key="1">
    <source>
        <dbReference type="ARBA" id="ARBA00023002"/>
    </source>
</evidence>
<protein>
    <recommendedName>
        <fullName evidence="3">FAD-binding domain-containing protein</fullName>
    </recommendedName>
</protein>
<evidence type="ECO:0000259" key="3">
    <source>
        <dbReference type="Pfam" id="PF01494"/>
    </source>
</evidence>